<dbReference type="RefSeq" id="WP_072302370.1">
    <property type="nucleotide sequence ID" value="NZ_FPIY01000001.1"/>
</dbReference>
<proteinExistence type="predicted"/>
<dbReference type="PROSITE" id="PS01124">
    <property type="entry name" value="HTH_ARAC_FAMILY_2"/>
    <property type="match status" value="1"/>
</dbReference>
<dbReference type="Gene3D" id="1.10.10.60">
    <property type="entry name" value="Homeodomain-like"/>
    <property type="match status" value="1"/>
</dbReference>
<dbReference type="SMART" id="SM00342">
    <property type="entry name" value="HTH_ARAC"/>
    <property type="match status" value="1"/>
</dbReference>
<dbReference type="GO" id="GO:0003700">
    <property type="term" value="F:DNA-binding transcription factor activity"/>
    <property type="evidence" value="ECO:0007669"/>
    <property type="project" value="InterPro"/>
</dbReference>
<dbReference type="EMBL" id="FPIY01000001">
    <property type="protein sequence ID" value="SFW24057.1"/>
    <property type="molecule type" value="Genomic_DNA"/>
</dbReference>
<protein>
    <submittedName>
        <fullName evidence="2">Helix-turn-helix domain-containing protein</fullName>
    </submittedName>
</protein>
<dbReference type="STRING" id="76595.SAMN05660313_00709"/>
<evidence type="ECO:0000313" key="3">
    <source>
        <dbReference type="Proteomes" id="UP000183257"/>
    </source>
</evidence>
<dbReference type="Pfam" id="PF20240">
    <property type="entry name" value="DUF6597"/>
    <property type="match status" value="1"/>
</dbReference>
<dbReference type="InterPro" id="IPR018060">
    <property type="entry name" value="HTH_AraC"/>
</dbReference>
<reference evidence="3" key="1">
    <citation type="submission" date="2016-11" db="EMBL/GenBank/DDBJ databases">
        <authorList>
            <person name="Varghese N."/>
            <person name="Submissions S."/>
        </authorList>
    </citation>
    <scope>NUCLEOTIDE SEQUENCE [LARGE SCALE GENOMIC DNA]</scope>
    <source>
        <strain evidence="3">DSM 24786</strain>
    </source>
</reference>
<dbReference type="Proteomes" id="UP000183257">
    <property type="component" value="Unassembled WGS sequence"/>
</dbReference>
<organism evidence="2 3">
    <name type="scientific">Cellulophaga fucicola</name>
    <dbReference type="NCBI Taxonomy" id="76595"/>
    <lineage>
        <taxon>Bacteria</taxon>
        <taxon>Pseudomonadati</taxon>
        <taxon>Bacteroidota</taxon>
        <taxon>Flavobacteriia</taxon>
        <taxon>Flavobacteriales</taxon>
        <taxon>Flavobacteriaceae</taxon>
        <taxon>Cellulophaga</taxon>
    </lineage>
</organism>
<dbReference type="OrthoDB" id="635259at2"/>
<dbReference type="AlphaFoldDB" id="A0A1K1MLT5"/>
<name>A0A1K1MLT5_9FLAO</name>
<evidence type="ECO:0000313" key="2">
    <source>
        <dbReference type="EMBL" id="SFW24057.1"/>
    </source>
</evidence>
<keyword evidence="3" id="KW-1185">Reference proteome</keyword>
<gene>
    <name evidence="2" type="ORF">SAMN05660313_00709</name>
</gene>
<accession>A0A1K1MLT5</accession>
<dbReference type="GO" id="GO:0043565">
    <property type="term" value="F:sequence-specific DNA binding"/>
    <property type="evidence" value="ECO:0007669"/>
    <property type="project" value="InterPro"/>
</dbReference>
<evidence type="ECO:0000259" key="1">
    <source>
        <dbReference type="PROSITE" id="PS01124"/>
    </source>
</evidence>
<sequence length="271" mass="31790">MQKEALNYVSKRMPVPQDFKDIFSHFYFSQNNTKKPIVKSLLPNFNIIMVFSFGTPIFFKSDDNSTVCIEKFTVLGPIKKALEYTLSAKSEMLVVSFKDDAFYRFFGKVLFSNNVQLNLDASLNLNCFVNLWHLIKAENINKKISLILDFCKPYLKNRETAFNSFLDYKNVYSIFNPIKTIALDTQQSERTIQLKHKKYFGYSAKEKSRYLKFIKAIELLEKSNTKVNWFTIIDACGYYDQSQLIRDFNYFTNHSPKHYLKSIKDVCNAKK</sequence>
<feature type="domain" description="HTH araC/xylS-type" evidence="1">
    <location>
        <begin position="178"/>
        <end position="262"/>
    </location>
</feature>
<dbReference type="InterPro" id="IPR046532">
    <property type="entry name" value="DUF6597"/>
</dbReference>